<proteinExistence type="inferred from homology"/>
<keyword evidence="5 6" id="KW-0472">Membrane</keyword>
<accession>A0A3G9GE89</accession>
<dbReference type="PANTHER" id="PTHR31632">
    <property type="entry name" value="IRON TRANSPORTER FTH1"/>
    <property type="match status" value="1"/>
</dbReference>
<reference evidence="7 8" key="2">
    <citation type="journal article" date="2017" name="Genome Announc.">
        <title>Draft genome sequence of Aquitalea magnusonii strain H3, a plant growth-promoting bacterium of duckweed Lemna minor.</title>
        <authorList>
            <person name="Ishizawa H."/>
            <person name="Kuroda M."/>
            <person name="Ike M."/>
        </authorList>
    </citation>
    <scope>NUCLEOTIDE SEQUENCE [LARGE SCALE GENOMIC DNA]</scope>
    <source>
        <strain evidence="7 8">H3</strain>
    </source>
</reference>
<feature type="transmembrane region" description="Helical" evidence="6">
    <location>
        <begin position="300"/>
        <end position="318"/>
    </location>
</feature>
<evidence type="ECO:0000313" key="7">
    <source>
        <dbReference type="EMBL" id="BBF85785.1"/>
    </source>
</evidence>
<dbReference type="Pfam" id="PF03239">
    <property type="entry name" value="FTR1"/>
    <property type="match status" value="1"/>
</dbReference>
<feature type="transmembrane region" description="Helical" evidence="6">
    <location>
        <begin position="92"/>
        <end position="113"/>
    </location>
</feature>
<dbReference type="NCBIfam" id="NF041756">
    <property type="entry name" value="EfeU"/>
    <property type="match status" value="1"/>
</dbReference>
<dbReference type="PANTHER" id="PTHR31632:SF2">
    <property type="entry name" value="PLASMA MEMBRANE IRON PERMEASE"/>
    <property type="match status" value="1"/>
</dbReference>
<dbReference type="EMBL" id="AP018823">
    <property type="protein sequence ID" value="BBF85785.1"/>
    <property type="molecule type" value="Genomic_DNA"/>
</dbReference>
<reference evidence="8" key="3">
    <citation type="journal article" date="2017" name="Plant Physiol. Biochem.">
        <title>Differential oxidative and antioxidative response of duckweed Lemna minor toward plant growth promoting/inhibiting bacteria.</title>
        <authorList>
            <person name="Ishizawa H."/>
            <person name="Kuroda M."/>
            <person name="Morikawa M."/>
            <person name="Ike M."/>
        </authorList>
    </citation>
    <scope>NUCLEOTIDE SEQUENCE [LARGE SCALE GENOMIC DNA]</scope>
    <source>
        <strain evidence="8">H3</strain>
    </source>
</reference>
<dbReference type="Proteomes" id="UP000198290">
    <property type="component" value="Chromosome"/>
</dbReference>
<sequence>MMGKSVIVGNGGCDSLWQIVAAPADSGLAVAERQNLALTVQMQMSMILIFRIFIIMLIPFLIMLREGMEAALIVGIIASYLRQSGQQRWMPAVWLGVVLACLLSLAVGFALEMTEQEFPQKQQELFEAVVALIAVGILTSMVFWMKQAARSIKGQLHDSIDAALSRGRGQAYALIGMAFFAVAREGLESVFFLLAAFQQQAQNPLAWLAALLGLAVAVAIGWGIYQGGVRIDLRRFFRLTGMFIILVAAGLLAGAVKALHEAGLWNQLQGVVFDLSRVLPIDTPLGVILSGMFGYNDTPTVSELLAWVLYLLPALYLFMRGSKPAASPASATLHSH</sequence>
<feature type="transmembrane region" description="Helical" evidence="6">
    <location>
        <begin position="204"/>
        <end position="224"/>
    </location>
</feature>
<comment type="subcellular location">
    <subcellularLocation>
        <location evidence="1">Membrane</location>
        <topology evidence="1">Multi-pass membrane protein</topology>
    </subcellularLocation>
</comment>
<feature type="transmembrane region" description="Helical" evidence="6">
    <location>
        <begin position="44"/>
        <end position="64"/>
    </location>
</feature>
<dbReference type="STRING" id="332411.VI06_01220"/>
<feature type="transmembrane region" description="Helical" evidence="6">
    <location>
        <begin position="236"/>
        <end position="256"/>
    </location>
</feature>
<evidence type="ECO:0000256" key="5">
    <source>
        <dbReference type="ARBA" id="ARBA00023136"/>
    </source>
</evidence>
<dbReference type="AlphaFoldDB" id="A0A3G9GE89"/>
<protein>
    <submittedName>
        <fullName evidence="7">Ferrous iron transport permease EfeU</fullName>
    </submittedName>
</protein>
<dbReference type="InterPro" id="IPR004923">
    <property type="entry name" value="FTR1/Fip1/EfeU"/>
</dbReference>
<keyword evidence="8" id="KW-1185">Reference proteome</keyword>
<dbReference type="KEGG" id="amah:DLM_2170"/>
<dbReference type="GO" id="GO:0033573">
    <property type="term" value="C:high-affinity iron permease complex"/>
    <property type="evidence" value="ECO:0007669"/>
    <property type="project" value="InterPro"/>
</dbReference>
<reference evidence="8" key="1">
    <citation type="journal article" date="2017" name="Biotechnol. Biofuels">
        <title>Evaluation of environmental bacterial communities as a factor affecting the growth of duckweed Lemna minor.</title>
        <authorList>
            <person name="Ishizawa H."/>
            <person name="Kuroda M."/>
            <person name="Morikawa M."/>
            <person name="Ike M."/>
        </authorList>
    </citation>
    <scope>NUCLEOTIDE SEQUENCE [LARGE SCALE GENOMIC DNA]</scope>
    <source>
        <strain evidence="8">H3</strain>
    </source>
</reference>
<keyword evidence="4 6" id="KW-1133">Transmembrane helix</keyword>
<comment type="similarity">
    <text evidence="2">Belongs to the oxidase-dependent Fe transporter (OFeT) (TC 9.A.10.1) family.</text>
</comment>
<gene>
    <name evidence="7" type="ORF">DLM_2170</name>
</gene>
<keyword evidence="3 6" id="KW-0812">Transmembrane</keyword>
<organism evidence="7 8">
    <name type="scientific">Aquitalea magnusonii</name>
    <dbReference type="NCBI Taxonomy" id="332411"/>
    <lineage>
        <taxon>Bacteria</taxon>
        <taxon>Pseudomonadati</taxon>
        <taxon>Pseudomonadota</taxon>
        <taxon>Betaproteobacteria</taxon>
        <taxon>Neisseriales</taxon>
        <taxon>Chromobacteriaceae</taxon>
        <taxon>Aquitalea</taxon>
    </lineage>
</organism>
<evidence type="ECO:0000256" key="2">
    <source>
        <dbReference type="ARBA" id="ARBA00008333"/>
    </source>
</evidence>
<name>A0A3G9GE89_9NEIS</name>
<evidence type="ECO:0000313" key="8">
    <source>
        <dbReference type="Proteomes" id="UP000198290"/>
    </source>
</evidence>
<evidence type="ECO:0000256" key="4">
    <source>
        <dbReference type="ARBA" id="ARBA00022989"/>
    </source>
</evidence>
<feature type="transmembrane region" description="Helical" evidence="6">
    <location>
        <begin position="172"/>
        <end position="198"/>
    </location>
</feature>
<dbReference type="GO" id="GO:0015093">
    <property type="term" value="F:ferrous iron transmembrane transporter activity"/>
    <property type="evidence" value="ECO:0007669"/>
    <property type="project" value="TreeGrafter"/>
</dbReference>
<evidence type="ECO:0000256" key="6">
    <source>
        <dbReference type="SAM" id="Phobius"/>
    </source>
</evidence>
<evidence type="ECO:0000256" key="3">
    <source>
        <dbReference type="ARBA" id="ARBA00022692"/>
    </source>
</evidence>
<feature type="transmembrane region" description="Helical" evidence="6">
    <location>
        <begin position="125"/>
        <end position="145"/>
    </location>
</feature>
<evidence type="ECO:0000256" key="1">
    <source>
        <dbReference type="ARBA" id="ARBA00004141"/>
    </source>
</evidence>